<dbReference type="InterPro" id="IPR046959">
    <property type="entry name" value="PRK1-6/SRF4-like"/>
</dbReference>
<gene>
    <name evidence="5" type="ORF">Nepgr_015284</name>
</gene>
<dbReference type="InterPro" id="IPR003591">
    <property type="entry name" value="Leu-rich_rpt_typical-subtyp"/>
</dbReference>
<dbReference type="Pfam" id="PF13855">
    <property type="entry name" value="LRR_8"/>
    <property type="match status" value="2"/>
</dbReference>
<dbReference type="EMBL" id="BSYO01000013">
    <property type="protein sequence ID" value="GMH13443.1"/>
    <property type="molecule type" value="Genomic_DNA"/>
</dbReference>
<dbReference type="InterPro" id="IPR001611">
    <property type="entry name" value="Leu-rich_rpt"/>
</dbReference>
<dbReference type="AlphaFoldDB" id="A0AAD3SKW1"/>
<keyword evidence="3" id="KW-0472">Membrane</keyword>
<evidence type="ECO:0008006" key="7">
    <source>
        <dbReference type="Google" id="ProtNLM"/>
    </source>
</evidence>
<keyword evidence="3" id="KW-0812">Transmembrane</keyword>
<evidence type="ECO:0000256" key="4">
    <source>
        <dbReference type="SAM" id="SignalP"/>
    </source>
</evidence>
<accession>A0AAD3SKW1</accession>
<sequence>MDHLRSTAVLVLLLALLFQSALSQQETQQPLRSPVERLALIRLRSSLGLRSKDWPIKADPCLIWRGIDCRDGVVTGINISGFKRTRLGSQNPQFAVDALASLTQLESFNASFFALPGQIPDWFGHKMRNLHVLDLHSCSIVGAIPSSLGELLSLSVIDLSHNLLSGSIPPSIGNLANLQRLNFSGNKLSSSIPIQIGMLASLVELDLGSNNLGDILPLELNGMRSLRKMVLGNNELMGALPAGIFSALTQLEFVDLSQNYFESKVPYYGRSTASLGANCIRQVSKLRTLAECASFYASRGLPFDNFGNPGATDPPRRTRKRTIILAAVLAAVALLILLSLVLLLLLCTCRCGSSPQLEDGRVDHIPDPIYGHLVEYFLTSRVWDDHLRARSFCCCSRLYRQEWPFMG</sequence>
<evidence type="ECO:0000256" key="3">
    <source>
        <dbReference type="SAM" id="Phobius"/>
    </source>
</evidence>
<evidence type="ECO:0000313" key="6">
    <source>
        <dbReference type="Proteomes" id="UP001279734"/>
    </source>
</evidence>
<keyword evidence="1" id="KW-0433">Leucine-rich repeat</keyword>
<dbReference type="PROSITE" id="PS51450">
    <property type="entry name" value="LRR"/>
    <property type="match status" value="1"/>
</dbReference>
<dbReference type="SUPFAM" id="SSF52058">
    <property type="entry name" value="L domain-like"/>
    <property type="match status" value="1"/>
</dbReference>
<keyword evidence="3" id="KW-1133">Transmembrane helix</keyword>
<feature type="signal peptide" evidence="4">
    <location>
        <begin position="1"/>
        <end position="23"/>
    </location>
</feature>
<dbReference type="PANTHER" id="PTHR48007:SF81">
    <property type="entry name" value="PROTEIN KINASE DOMAIN-CONTAINING PROTEIN"/>
    <property type="match status" value="1"/>
</dbReference>
<comment type="caution">
    <text evidence="5">The sequence shown here is derived from an EMBL/GenBank/DDBJ whole genome shotgun (WGS) entry which is preliminary data.</text>
</comment>
<organism evidence="5 6">
    <name type="scientific">Nepenthes gracilis</name>
    <name type="common">Slender pitcher plant</name>
    <dbReference type="NCBI Taxonomy" id="150966"/>
    <lineage>
        <taxon>Eukaryota</taxon>
        <taxon>Viridiplantae</taxon>
        <taxon>Streptophyta</taxon>
        <taxon>Embryophyta</taxon>
        <taxon>Tracheophyta</taxon>
        <taxon>Spermatophyta</taxon>
        <taxon>Magnoliopsida</taxon>
        <taxon>eudicotyledons</taxon>
        <taxon>Gunneridae</taxon>
        <taxon>Pentapetalae</taxon>
        <taxon>Caryophyllales</taxon>
        <taxon>Nepenthaceae</taxon>
        <taxon>Nepenthes</taxon>
    </lineage>
</organism>
<evidence type="ECO:0000313" key="5">
    <source>
        <dbReference type="EMBL" id="GMH13443.1"/>
    </source>
</evidence>
<dbReference type="Gene3D" id="3.80.10.10">
    <property type="entry name" value="Ribonuclease Inhibitor"/>
    <property type="match status" value="1"/>
</dbReference>
<reference evidence="5" key="1">
    <citation type="submission" date="2023-05" db="EMBL/GenBank/DDBJ databases">
        <title>Nepenthes gracilis genome sequencing.</title>
        <authorList>
            <person name="Fukushima K."/>
        </authorList>
    </citation>
    <scope>NUCLEOTIDE SEQUENCE</scope>
    <source>
        <strain evidence="5">SING2019-196</strain>
    </source>
</reference>
<dbReference type="SMART" id="SM00369">
    <property type="entry name" value="LRR_TYP"/>
    <property type="match status" value="4"/>
</dbReference>
<dbReference type="Proteomes" id="UP001279734">
    <property type="component" value="Unassembled WGS sequence"/>
</dbReference>
<keyword evidence="4" id="KW-0732">Signal</keyword>
<dbReference type="PANTHER" id="PTHR48007">
    <property type="entry name" value="LEUCINE-RICH REPEAT RECEPTOR-LIKE PROTEIN KINASE PXC1"/>
    <property type="match status" value="1"/>
</dbReference>
<evidence type="ECO:0000256" key="1">
    <source>
        <dbReference type="ARBA" id="ARBA00022614"/>
    </source>
</evidence>
<feature type="transmembrane region" description="Helical" evidence="3">
    <location>
        <begin position="323"/>
        <end position="346"/>
    </location>
</feature>
<proteinExistence type="predicted"/>
<dbReference type="InterPro" id="IPR032675">
    <property type="entry name" value="LRR_dom_sf"/>
</dbReference>
<protein>
    <recommendedName>
        <fullName evidence="7">Leucine-rich repeat-containing N-terminal plant-type domain-containing protein</fullName>
    </recommendedName>
</protein>
<name>A0AAD3SKW1_NEPGR</name>
<evidence type="ECO:0000256" key="2">
    <source>
        <dbReference type="ARBA" id="ARBA00022737"/>
    </source>
</evidence>
<dbReference type="FunFam" id="3.80.10.10:FF:000383">
    <property type="entry name" value="Leucine-rich repeat receptor protein kinase EMS1"/>
    <property type="match status" value="1"/>
</dbReference>
<keyword evidence="2" id="KW-0677">Repeat</keyword>
<feature type="chain" id="PRO_5042031479" description="Leucine-rich repeat-containing N-terminal plant-type domain-containing protein" evidence="4">
    <location>
        <begin position="24"/>
        <end position="407"/>
    </location>
</feature>
<keyword evidence="6" id="KW-1185">Reference proteome</keyword>